<dbReference type="SUPFAM" id="SSF102198">
    <property type="entry name" value="Putative cyclase"/>
    <property type="match status" value="1"/>
</dbReference>
<dbReference type="InterPro" id="IPR007325">
    <property type="entry name" value="KFase/CYL"/>
</dbReference>
<organism evidence="1 2">
    <name type="scientific">Lacrimispora amygdalina</name>
    <dbReference type="NCBI Taxonomy" id="253257"/>
    <lineage>
        <taxon>Bacteria</taxon>
        <taxon>Bacillati</taxon>
        <taxon>Bacillota</taxon>
        <taxon>Clostridia</taxon>
        <taxon>Lachnospirales</taxon>
        <taxon>Lachnospiraceae</taxon>
        <taxon>Lacrimispora</taxon>
    </lineage>
</organism>
<keyword evidence="2" id="KW-1185">Reference proteome</keyword>
<dbReference type="Pfam" id="PF04199">
    <property type="entry name" value="Cyclase"/>
    <property type="match status" value="1"/>
</dbReference>
<dbReference type="RefSeq" id="WP_346065382.1">
    <property type="nucleotide sequence ID" value="NZ_BRPJ01000040.1"/>
</dbReference>
<accession>A0ABQ5M6Q6</accession>
<evidence type="ECO:0000313" key="2">
    <source>
        <dbReference type="Proteomes" id="UP001419084"/>
    </source>
</evidence>
<dbReference type="Proteomes" id="UP001419084">
    <property type="component" value="Unassembled WGS sequence"/>
</dbReference>
<name>A0ABQ5M6Q6_9FIRM</name>
<dbReference type="PANTHER" id="PTHR31118">
    <property type="entry name" value="CYCLASE-LIKE PROTEIN 2"/>
    <property type="match status" value="1"/>
</dbReference>
<comment type="caution">
    <text evidence="1">The sequence shown here is derived from an EMBL/GenBank/DDBJ whole genome shotgun (WGS) entry which is preliminary data.</text>
</comment>
<proteinExistence type="predicted"/>
<dbReference type="PANTHER" id="PTHR31118:SF12">
    <property type="entry name" value="CYCLASE-LIKE PROTEIN 2"/>
    <property type="match status" value="1"/>
</dbReference>
<dbReference type="InterPro" id="IPR037175">
    <property type="entry name" value="KFase_sf"/>
</dbReference>
<reference evidence="1 2" key="1">
    <citation type="journal article" date="2024" name="Int. J. Syst. Evol. Microbiol.">
        <title>Lacrimispora brassicae sp. nov. isolated from fermented cabbage, and proposal of Clostridium indicum Gundawar et al. 2019 and Clostridium methoxybenzovorans Mechichi et al. 1999 as heterotypic synonyms of Lacrimispora amygdalina (Parshina et al. 2003) Haas and Blanchard 2020 and Lacrimispora indolis (McClung and McCoy 1957) Haas and Blanchard 2020, respectively.</title>
        <authorList>
            <person name="Kobayashi H."/>
            <person name="Tanizawa Y."/>
            <person name="Sakamoto M."/>
            <person name="Ohkuma M."/>
            <person name="Tohno M."/>
        </authorList>
    </citation>
    <scope>NUCLEOTIDE SEQUENCE [LARGE SCALE GENOMIC DNA]</scope>
    <source>
        <strain evidence="1 2">DSM 12857</strain>
    </source>
</reference>
<evidence type="ECO:0000313" key="1">
    <source>
        <dbReference type="EMBL" id="GLB30591.1"/>
    </source>
</evidence>
<gene>
    <name evidence="1" type="ORF">LAD12857_25140</name>
</gene>
<sequence>MKINYDKLYDISMLINHDMPVYKGKEEKRPLLKPVSDFASGTVYESKLEMNLHTGTHLDRTLHMIPEGNTIETLDFKELITKCKVLDLTSVKNKITAKDLSSKDIADGDFILLKTRNSYEKVLEGDFIYLEQSGAEYLVNHRIKGVGIDALGIERAQPGHETHLQLMEKGIHILEGLRLKEIEEGEYLLFALPVNIEGAEAAPVRAVLMDFNN</sequence>
<dbReference type="Gene3D" id="3.50.30.50">
    <property type="entry name" value="Putative cyclase"/>
    <property type="match status" value="1"/>
</dbReference>
<protein>
    <submittedName>
        <fullName evidence="1">Cyclase</fullName>
    </submittedName>
</protein>
<dbReference type="EMBL" id="BRPJ01000040">
    <property type="protein sequence ID" value="GLB30591.1"/>
    <property type="molecule type" value="Genomic_DNA"/>
</dbReference>